<comment type="caution">
    <text evidence="7">The sequence shown here is derived from an EMBL/GenBank/DDBJ whole genome shotgun (WGS) entry which is preliminary data.</text>
</comment>
<dbReference type="InterPro" id="IPR006076">
    <property type="entry name" value="FAD-dep_OxRdtase"/>
</dbReference>
<evidence type="ECO:0000313" key="7">
    <source>
        <dbReference type="EMBL" id="MBD1430549.1"/>
    </source>
</evidence>
<keyword evidence="5" id="KW-1015">Disulfide bond</keyword>
<evidence type="ECO:0000256" key="4">
    <source>
        <dbReference type="ARBA" id="ARBA00023014"/>
    </source>
</evidence>
<organism evidence="7 8">
    <name type="scientific">Sphingobacterium litopenaei</name>
    <dbReference type="NCBI Taxonomy" id="2763500"/>
    <lineage>
        <taxon>Bacteria</taxon>
        <taxon>Pseudomonadati</taxon>
        <taxon>Bacteroidota</taxon>
        <taxon>Sphingobacteriia</taxon>
        <taxon>Sphingobacteriales</taxon>
        <taxon>Sphingobacteriaceae</taxon>
        <taxon>Sphingobacterium</taxon>
    </lineage>
</organism>
<keyword evidence="8" id="KW-1185">Reference proteome</keyword>
<dbReference type="InterPro" id="IPR036922">
    <property type="entry name" value="Rieske_2Fe-2S_sf"/>
</dbReference>
<sequence>MFRDGARKSMWQAEAKRFENLPTQDQLFDVAIVGGGITGVSTAYRLQLIGLKCILLEANNIGFGTTGGTTAHLNDFFDTTYKEAISKFGLENAKLLAQAGKEAINIVHSNVFRHAINCDFEYKNAHLFAVDDDQVKQLDDIVDGANQVGYEMNYIDQIDFPIPFKKAVLIPKQAQFHPLKYIKGLTEAYIQAGGMVVENCMVESHVEEHAGVVLKTSLGDINAKHAVYATHTPPGISILHFTTAPYRSYAIAFSLKNENYPNTLGYDLYDPYHYYRTHEIDGKQLLIAGGEDHKTGHSEDTGSCFAELENYCRSHFDVDTVEYAWSSQYFEPADGLPSIGVLPSSDGRIFVATGFRGNGMTFGTLSSAIIYDLIIDGENPYAKLFNPKRFKPTAGFTSFVKENATVVSDFIKDKISIERIQSLAEINEGEAKVVKYEGDSYAIYAEQNGQLHVLKSTCPHAKCEVRWNNAELSWDCPCHGSRFNINGRILTGPATSGLEKLNEELQGKKN</sequence>
<dbReference type="Proteomes" id="UP000651271">
    <property type="component" value="Unassembled WGS sequence"/>
</dbReference>
<feature type="domain" description="Rieske" evidence="6">
    <location>
        <begin position="418"/>
        <end position="510"/>
    </location>
</feature>
<evidence type="ECO:0000256" key="2">
    <source>
        <dbReference type="ARBA" id="ARBA00022723"/>
    </source>
</evidence>
<dbReference type="Pfam" id="PF00355">
    <property type="entry name" value="Rieske"/>
    <property type="match status" value="1"/>
</dbReference>
<protein>
    <submittedName>
        <fullName evidence="7">FAD-dependent oxidoreductase</fullName>
    </submittedName>
</protein>
<dbReference type="Pfam" id="PF01266">
    <property type="entry name" value="DAO"/>
    <property type="match status" value="1"/>
</dbReference>
<dbReference type="InterPro" id="IPR017941">
    <property type="entry name" value="Rieske_2Fe-2S"/>
</dbReference>
<dbReference type="Gene3D" id="2.102.10.10">
    <property type="entry name" value="Rieske [2Fe-2S] iron-sulphur domain"/>
    <property type="match status" value="1"/>
</dbReference>
<dbReference type="Gene3D" id="3.50.50.60">
    <property type="entry name" value="FAD/NAD(P)-binding domain"/>
    <property type="match status" value="1"/>
</dbReference>
<evidence type="ECO:0000256" key="1">
    <source>
        <dbReference type="ARBA" id="ARBA00022714"/>
    </source>
</evidence>
<keyword evidence="4" id="KW-0411">Iron-sulfur</keyword>
<dbReference type="SUPFAM" id="SSF50022">
    <property type="entry name" value="ISP domain"/>
    <property type="match status" value="1"/>
</dbReference>
<dbReference type="RefSeq" id="WP_190302676.1">
    <property type="nucleotide sequence ID" value="NZ_JACOIJ010000030.1"/>
</dbReference>
<dbReference type="PROSITE" id="PS51296">
    <property type="entry name" value="RIESKE"/>
    <property type="match status" value="1"/>
</dbReference>
<accession>A0ABR7YH38</accession>
<dbReference type="Gene3D" id="3.30.9.10">
    <property type="entry name" value="D-Amino Acid Oxidase, subunit A, domain 2"/>
    <property type="match status" value="1"/>
</dbReference>
<proteinExistence type="predicted"/>
<keyword evidence="3" id="KW-0408">Iron</keyword>
<keyword evidence="1" id="KW-0001">2Fe-2S</keyword>
<evidence type="ECO:0000256" key="3">
    <source>
        <dbReference type="ARBA" id="ARBA00023004"/>
    </source>
</evidence>
<evidence type="ECO:0000259" key="6">
    <source>
        <dbReference type="PROSITE" id="PS51296"/>
    </source>
</evidence>
<dbReference type="PRINTS" id="PR00162">
    <property type="entry name" value="RIESKE"/>
</dbReference>
<dbReference type="SUPFAM" id="SSF51905">
    <property type="entry name" value="FAD/NAD(P)-binding domain"/>
    <property type="match status" value="1"/>
</dbReference>
<name>A0ABR7YH38_9SPHI</name>
<gene>
    <name evidence="7" type="ORF">H8B04_13420</name>
</gene>
<dbReference type="InterPro" id="IPR005805">
    <property type="entry name" value="Rieske_Fe-S_prot_C"/>
</dbReference>
<evidence type="ECO:0000256" key="5">
    <source>
        <dbReference type="ARBA" id="ARBA00023157"/>
    </source>
</evidence>
<keyword evidence="2" id="KW-0479">Metal-binding</keyword>
<dbReference type="InterPro" id="IPR036188">
    <property type="entry name" value="FAD/NAD-bd_sf"/>
</dbReference>
<reference evidence="7 8" key="1">
    <citation type="submission" date="2020-08" db="EMBL/GenBank/DDBJ databases">
        <title>Sphingobacterium sp. DN04309 isolated from aquaculture water.</title>
        <authorList>
            <person name="Zhang M."/>
        </authorList>
    </citation>
    <scope>NUCLEOTIDE SEQUENCE [LARGE SCALE GENOMIC DNA]</scope>
    <source>
        <strain evidence="7 8">DN04309</strain>
    </source>
</reference>
<evidence type="ECO:0000313" key="8">
    <source>
        <dbReference type="Proteomes" id="UP000651271"/>
    </source>
</evidence>
<dbReference type="EMBL" id="JACOIJ010000030">
    <property type="protein sequence ID" value="MBD1430549.1"/>
    <property type="molecule type" value="Genomic_DNA"/>
</dbReference>
<dbReference type="PANTHER" id="PTHR13847">
    <property type="entry name" value="SARCOSINE DEHYDROGENASE-RELATED"/>
    <property type="match status" value="1"/>
</dbReference>